<evidence type="ECO:0000313" key="2">
    <source>
        <dbReference type="Proteomes" id="UP000662314"/>
    </source>
</evidence>
<comment type="caution">
    <text evidence="1">The sequence shown here is derived from an EMBL/GenBank/DDBJ whole genome shotgun (WGS) entry which is preliminary data.</text>
</comment>
<dbReference type="EMBL" id="JAECZA010000020">
    <property type="protein sequence ID" value="MBH8572913.1"/>
    <property type="molecule type" value="Genomic_DNA"/>
</dbReference>
<organism evidence="1 2">
    <name type="scientific">Dendronalium phyllosphericum CENA369</name>
    <dbReference type="NCBI Taxonomy" id="1725256"/>
    <lineage>
        <taxon>Bacteria</taxon>
        <taxon>Bacillati</taxon>
        <taxon>Cyanobacteriota</taxon>
        <taxon>Cyanophyceae</taxon>
        <taxon>Nostocales</taxon>
        <taxon>Nostocaceae</taxon>
        <taxon>Dendronalium</taxon>
        <taxon>Dendronalium phyllosphericum</taxon>
    </lineage>
</organism>
<name>A0A8J7I2L2_9NOST</name>
<gene>
    <name evidence="1" type="ORF">I8752_07760</name>
</gene>
<dbReference type="AlphaFoldDB" id="A0A8J7I2L2"/>
<dbReference type="RefSeq" id="WP_214431736.1">
    <property type="nucleotide sequence ID" value="NZ_CAWPUQ010000111.1"/>
</dbReference>
<proteinExistence type="predicted"/>
<accession>A0A8J7I2L2</accession>
<sequence>MFNHKEAQKLELFTILSENFQETIIGGSSSFNNIYDIYFQFKNVKSFANNENNFNNGINKLYNAQNTGYELSEFNIGFNRNDRKSRGDSSSSNLGLLNILLDVMSIFS</sequence>
<evidence type="ECO:0000313" key="1">
    <source>
        <dbReference type="EMBL" id="MBH8572913.1"/>
    </source>
</evidence>
<reference evidence="1 2" key="1">
    <citation type="journal article" date="2021" name="Int. J. Syst. Evol. Microbiol.">
        <title>Amazonocrinis nigriterrae gen. nov., sp. nov., Atlanticothrix silvestris gen. nov., sp. nov. and Dendronalium phyllosphericum gen. nov., sp. nov., nostocacean cyanobacteria from Brazilian environments.</title>
        <authorList>
            <person name="Alvarenga D.O."/>
            <person name="Andreote A.P.D."/>
            <person name="Branco L.H.Z."/>
            <person name="Delbaje E."/>
            <person name="Cruz R.B."/>
            <person name="Varani A.M."/>
            <person name="Fiore M.F."/>
        </authorList>
    </citation>
    <scope>NUCLEOTIDE SEQUENCE [LARGE SCALE GENOMIC DNA]</scope>
    <source>
        <strain evidence="1 2">CENA369</strain>
    </source>
</reference>
<dbReference type="Proteomes" id="UP000662314">
    <property type="component" value="Unassembled WGS sequence"/>
</dbReference>
<protein>
    <submittedName>
        <fullName evidence="1">Uncharacterized protein</fullName>
    </submittedName>
</protein>
<keyword evidence="2" id="KW-1185">Reference proteome</keyword>